<name>A0A8J5C6K6_ZINOF</name>
<dbReference type="PANTHER" id="PTHR31969">
    <property type="entry name" value="GEM-LIKE PROTEIN 2"/>
    <property type="match status" value="1"/>
</dbReference>
<dbReference type="SMART" id="SM00568">
    <property type="entry name" value="GRAM"/>
    <property type="match status" value="1"/>
</dbReference>
<sequence>MCCALCKFLNWGTSFKFSAVNVHSWNLPISLGARNPSNFRMKHTNLDQVAGLPLRLVRYGAEAAAKFVAVSELNRICLHSDSCDGSRYKQMSLGSKISETVKGKLSLGAKILQAGGVQRVFRQSFTVEKGEKLLHAFQCYLSTTAGPIAGLLFVSINKIAFCSDQSIRITSPEGSLVRVPYKVLIPLGKVKRNNLCENSYKSNQKYIQIVTVDEFEFWFMGFLCYQRSLKHLRRAISASQLEDLH</sequence>
<dbReference type="Gene3D" id="2.30.29.30">
    <property type="entry name" value="Pleckstrin-homology domain (PH domain)/Phosphotyrosine-binding domain (PTB)"/>
    <property type="match status" value="1"/>
</dbReference>
<dbReference type="EMBL" id="JACMSC010000022">
    <property type="protein sequence ID" value="KAG6468185.1"/>
    <property type="molecule type" value="Genomic_DNA"/>
</dbReference>
<evidence type="ECO:0000313" key="3">
    <source>
        <dbReference type="EMBL" id="KAG6468185.1"/>
    </source>
</evidence>
<dbReference type="InterPro" id="IPR004182">
    <property type="entry name" value="GRAM"/>
</dbReference>
<dbReference type="AlphaFoldDB" id="A0A8J5C6K6"/>
<dbReference type="InterPro" id="IPR037848">
    <property type="entry name" value="GEM-like"/>
</dbReference>
<keyword evidence="4" id="KW-1185">Reference proteome</keyword>
<protein>
    <recommendedName>
        <fullName evidence="2">GRAM domain-containing protein</fullName>
    </recommendedName>
</protein>
<dbReference type="Pfam" id="PF02893">
    <property type="entry name" value="GRAM"/>
    <property type="match status" value="1"/>
</dbReference>
<evidence type="ECO:0000313" key="4">
    <source>
        <dbReference type="Proteomes" id="UP000734854"/>
    </source>
</evidence>
<evidence type="ECO:0000259" key="2">
    <source>
        <dbReference type="SMART" id="SM00568"/>
    </source>
</evidence>
<accession>A0A8J5C6K6</accession>
<feature type="domain" description="GRAM" evidence="2">
    <location>
        <begin position="119"/>
        <end position="197"/>
    </location>
</feature>
<evidence type="ECO:0000256" key="1">
    <source>
        <dbReference type="ARBA" id="ARBA00009414"/>
    </source>
</evidence>
<organism evidence="3 4">
    <name type="scientific">Zingiber officinale</name>
    <name type="common">Ginger</name>
    <name type="synonym">Amomum zingiber</name>
    <dbReference type="NCBI Taxonomy" id="94328"/>
    <lineage>
        <taxon>Eukaryota</taxon>
        <taxon>Viridiplantae</taxon>
        <taxon>Streptophyta</taxon>
        <taxon>Embryophyta</taxon>
        <taxon>Tracheophyta</taxon>
        <taxon>Spermatophyta</taxon>
        <taxon>Magnoliopsida</taxon>
        <taxon>Liliopsida</taxon>
        <taxon>Zingiberales</taxon>
        <taxon>Zingiberaceae</taxon>
        <taxon>Zingiber</taxon>
    </lineage>
</organism>
<dbReference type="InterPro" id="IPR011993">
    <property type="entry name" value="PH-like_dom_sf"/>
</dbReference>
<dbReference type="Proteomes" id="UP000734854">
    <property type="component" value="Unassembled WGS sequence"/>
</dbReference>
<gene>
    <name evidence="3" type="ORF">ZIOFF_072756</name>
</gene>
<comment type="similarity">
    <text evidence="1">Belongs to the GEM family.</text>
</comment>
<comment type="caution">
    <text evidence="3">The sequence shown here is derived from an EMBL/GenBank/DDBJ whole genome shotgun (WGS) entry which is preliminary data.</text>
</comment>
<proteinExistence type="inferred from homology"/>
<reference evidence="3 4" key="1">
    <citation type="submission" date="2020-08" db="EMBL/GenBank/DDBJ databases">
        <title>Plant Genome Project.</title>
        <authorList>
            <person name="Zhang R.-G."/>
        </authorList>
    </citation>
    <scope>NUCLEOTIDE SEQUENCE [LARGE SCALE GENOMIC DNA]</scope>
    <source>
        <tissue evidence="3">Rhizome</tissue>
    </source>
</reference>